<dbReference type="PANTHER" id="PTHR30532">
    <property type="entry name" value="IRON III DICITRATE-BINDING PERIPLASMIC PROTEIN"/>
    <property type="match status" value="1"/>
</dbReference>
<comment type="similarity">
    <text evidence="2">Belongs to the bacterial solute-binding protein 8 family.</text>
</comment>
<feature type="signal peptide" evidence="6">
    <location>
        <begin position="1"/>
        <end position="27"/>
    </location>
</feature>
<evidence type="ECO:0000313" key="9">
    <source>
        <dbReference type="Proteomes" id="UP000635983"/>
    </source>
</evidence>
<comment type="subcellular location">
    <subcellularLocation>
        <location evidence="1">Cell envelope</location>
    </subcellularLocation>
</comment>
<protein>
    <submittedName>
        <fullName evidence="8">Iron ABC transporter substrate-binding protein</fullName>
    </submittedName>
</protein>
<sequence>MIRKGGVKAFAKIAVLLGAHYVAAAHAVEITHKQGSLDVPFDPKPTLVFDPGALDTLDTLGVDVQGVGEDNWSGSLEKYRSDAYLKVGTLFEPNYEVVYGAKPQLVIVADRSAPKFRQLSGIAPTIDLTVDTRNLVSQVEDNTRLLAKLYQKEPMAEAKIKALNLSIAKLHELATNKGTGLIVLTSGGKLSAYGPGSRFGVLHDSFGVQPAATDLKISMHGQVISYEYIAKVDPDWLFVIDRDAAIGTAGVAAQQLLDNPIVSRSKAWKSGHVVYLDNNDWYMVGVSGIGALQRTVDTLSVVLGSK</sequence>
<keyword evidence="9" id="KW-1185">Reference proteome</keyword>
<dbReference type="RefSeq" id="WP_188982109.1">
    <property type="nucleotide sequence ID" value="NZ_BMPO01000002.1"/>
</dbReference>
<feature type="chain" id="PRO_5037103290" evidence="6">
    <location>
        <begin position="28"/>
        <end position="306"/>
    </location>
</feature>
<keyword evidence="5 6" id="KW-0732">Signal</keyword>
<reference evidence="8" key="2">
    <citation type="submission" date="2020-09" db="EMBL/GenBank/DDBJ databases">
        <authorList>
            <person name="Sun Q."/>
            <person name="Ohkuma M."/>
        </authorList>
    </citation>
    <scope>NUCLEOTIDE SEQUENCE</scope>
    <source>
        <strain evidence="8">JCM 30078</strain>
    </source>
</reference>
<evidence type="ECO:0000256" key="3">
    <source>
        <dbReference type="ARBA" id="ARBA00022448"/>
    </source>
</evidence>
<dbReference type="SUPFAM" id="SSF53807">
    <property type="entry name" value="Helical backbone' metal receptor"/>
    <property type="match status" value="1"/>
</dbReference>
<evidence type="ECO:0000256" key="6">
    <source>
        <dbReference type="SAM" id="SignalP"/>
    </source>
</evidence>
<evidence type="ECO:0000259" key="7">
    <source>
        <dbReference type="PROSITE" id="PS50983"/>
    </source>
</evidence>
<evidence type="ECO:0000256" key="5">
    <source>
        <dbReference type="ARBA" id="ARBA00022729"/>
    </source>
</evidence>
<organism evidence="8 9">
    <name type="scientific">Pseudomonas matsuisoli</name>
    <dbReference type="NCBI Taxonomy" id="1515666"/>
    <lineage>
        <taxon>Bacteria</taxon>
        <taxon>Pseudomonadati</taxon>
        <taxon>Pseudomonadota</taxon>
        <taxon>Gammaproteobacteria</taxon>
        <taxon>Pseudomonadales</taxon>
        <taxon>Pseudomonadaceae</taxon>
        <taxon>Pseudomonas</taxon>
    </lineage>
</organism>
<evidence type="ECO:0000256" key="4">
    <source>
        <dbReference type="ARBA" id="ARBA00022496"/>
    </source>
</evidence>
<dbReference type="InterPro" id="IPR002491">
    <property type="entry name" value="ABC_transptr_periplasmic_BD"/>
</dbReference>
<reference evidence="8" key="1">
    <citation type="journal article" date="2014" name="Int. J. Syst. Evol. Microbiol.">
        <title>Complete genome sequence of Corynebacterium casei LMG S-19264T (=DSM 44701T), isolated from a smear-ripened cheese.</title>
        <authorList>
            <consortium name="US DOE Joint Genome Institute (JGI-PGF)"/>
            <person name="Walter F."/>
            <person name="Albersmeier A."/>
            <person name="Kalinowski J."/>
            <person name="Ruckert C."/>
        </authorList>
    </citation>
    <scope>NUCLEOTIDE SEQUENCE</scope>
    <source>
        <strain evidence="8">JCM 30078</strain>
    </source>
</reference>
<dbReference type="GO" id="GO:1901678">
    <property type="term" value="P:iron coordination entity transport"/>
    <property type="evidence" value="ECO:0007669"/>
    <property type="project" value="UniProtKB-ARBA"/>
</dbReference>
<dbReference type="PANTHER" id="PTHR30532:SF28">
    <property type="entry name" value="PETROBACTIN-BINDING PROTEIN YCLQ"/>
    <property type="match status" value="1"/>
</dbReference>
<comment type="caution">
    <text evidence="8">The sequence shown here is derived from an EMBL/GenBank/DDBJ whole genome shotgun (WGS) entry which is preliminary data.</text>
</comment>
<dbReference type="InterPro" id="IPR033870">
    <property type="entry name" value="FatB"/>
</dbReference>
<dbReference type="InterPro" id="IPR051313">
    <property type="entry name" value="Bact_iron-sidero_bind"/>
</dbReference>
<accession>A0A917UUK2</accession>
<dbReference type="Gene3D" id="3.40.50.1980">
    <property type="entry name" value="Nitrogenase molybdenum iron protein domain"/>
    <property type="match status" value="2"/>
</dbReference>
<evidence type="ECO:0000313" key="8">
    <source>
        <dbReference type="EMBL" id="GGJ86517.1"/>
    </source>
</evidence>
<keyword evidence="4" id="KW-0410">Iron transport</keyword>
<dbReference type="CDD" id="cd01140">
    <property type="entry name" value="FatB"/>
    <property type="match status" value="1"/>
</dbReference>
<dbReference type="PROSITE" id="PS50983">
    <property type="entry name" value="FE_B12_PBP"/>
    <property type="match status" value="1"/>
</dbReference>
<gene>
    <name evidence="8" type="ORF">GCM10009304_10680</name>
</gene>
<keyword evidence="4" id="KW-0408">Iron</keyword>
<keyword evidence="4" id="KW-0406">Ion transport</keyword>
<evidence type="ECO:0000256" key="2">
    <source>
        <dbReference type="ARBA" id="ARBA00008814"/>
    </source>
</evidence>
<dbReference type="EMBL" id="BMPO01000002">
    <property type="protein sequence ID" value="GGJ86517.1"/>
    <property type="molecule type" value="Genomic_DNA"/>
</dbReference>
<dbReference type="GO" id="GO:0030288">
    <property type="term" value="C:outer membrane-bounded periplasmic space"/>
    <property type="evidence" value="ECO:0007669"/>
    <property type="project" value="TreeGrafter"/>
</dbReference>
<dbReference type="AlphaFoldDB" id="A0A917UUK2"/>
<name>A0A917UUK2_9PSED</name>
<proteinExistence type="inferred from homology"/>
<keyword evidence="3" id="KW-0813">Transport</keyword>
<evidence type="ECO:0000256" key="1">
    <source>
        <dbReference type="ARBA" id="ARBA00004196"/>
    </source>
</evidence>
<feature type="domain" description="Fe/B12 periplasmic-binding" evidence="7">
    <location>
        <begin position="45"/>
        <end position="306"/>
    </location>
</feature>
<dbReference type="Proteomes" id="UP000635983">
    <property type="component" value="Unassembled WGS sequence"/>
</dbReference>
<dbReference type="Pfam" id="PF01497">
    <property type="entry name" value="Peripla_BP_2"/>
    <property type="match status" value="1"/>
</dbReference>